<dbReference type="AlphaFoldDB" id="A0ABD2ZQ66"/>
<feature type="domain" description="Protein kinase" evidence="16">
    <location>
        <begin position="154"/>
        <end position="430"/>
    </location>
</feature>
<evidence type="ECO:0000256" key="11">
    <source>
        <dbReference type="ARBA" id="ARBA00023136"/>
    </source>
</evidence>
<keyword evidence="18" id="KW-1185">Reference proteome</keyword>
<evidence type="ECO:0000256" key="7">
    <source>
        <dbReference type="ARBA" id="ARBA00022741"/>
    </source>
</evidence>
<dbReference type="GO" id="GO:0005524">
    <property type="term" value="F:ATP binding"/>
    <property type="evidence" value="ECO:0007669"/>
    <property type="project" value="UniProtKB-UniRule"/>
</dbReference>
<dbReference type="SUPFAM" id="SSF56112">
    <property type="entry name" value="Protein kinase-like (PK-like)"/>
    <property type="match status" value="1"/>
</dbReference>
<dbReference type="Gene3D" id="1.10.510.10">
    <property type="entry name" value="Transferase(Phosphotransferase) domain 1"/>
    <property type="match status" value="1"/>
</dbReference>
<gene>
    <name evidence="17" type="ORF">ACH5RR_019713</name>
</gene>
<feature type="transmembrane region" description="Helical" evidence="15">
    <location>
        <begin position="23"/>
        <end position="49"/>
    </location>
</feature>
<reference evidence="17 18" key="1">
    <citation type="submission" date="2024-11" db="EMBL/GenBank/DDBJ databases">
        <title>A near-complete genome assembly of Cinchona calisaya.</title>
        <authorList>
            <person name="Lian D.C."/>
            <person name="Zhao X.W."/>
            <person name="Wei L."/>
        </authorList>
    </citation>
    <scope>NUCLEOTIDE SEQUENCE [LARGE SCALE GENOMIC DNA]</scope>
    <source>
        <tissue evidence="17">Nenye</tissue>
    </source>
</reference>
<dbReference type="PROSITE" id="PS00107">
    <property type="entry name" value="PROTEIN_KINASE_ATP"/>
    <property type="match status" value="1"/>
</dbReference>
<evidence type="ECO:0000256" key="8">
    <source>
        <dbReference type="ARBA" id="ARBA00022777"/>
    </source>
</evidence>
<evidence type="ECO:0000256" key="9">
    <source>
        <dbReference type="ARBA" id="ARBA00022840"/>
    </source>
</evidence>
<protein>
    <recommendedName>
        <fullName evidence="2">non-specific serine/threonine protein kinase</fullName>
        <ecNumber evidence="2">2.7.11.1</ecNumber>
    </recommendedName>
</protein>
<keyword evidence="3" id="KW-0723">Serine/threonine-protein kinase</keyword>
<keyword evidence="4" id="KW-0597">Phosphoprotein</keyword>
<keyword evidence="7 14" id="KW-0547">Nucleotide-binding</keyword>
<dbReference type="GO" id="GO:0004674">
    <property type="term" value="F:protein serine/threonine kinase activity"/>
    <property type="evidence" value="ECO:0007669"/>
    <property type="project" value="UniProtKB-KW"/>
</dbReference>
<keyword evidence="8" id="KW-0418">Kinase</keyword>
<keyword evidence="6 15" id="KW-0812">Transmembrane</keyword>
<dbReference type="PANTHER" id="PTHR47984">
    <property type="entry name" value="OS01G0323000 PROTEIN"/>
    <property type="match status" value="1"/>
</dbReference>
<dbReference type="Proteomes" id="UP001630127">
    <property type="component" value="Unassembled WGS sequence"/>
</dbReference>
<evidence type="ECO:0000256" key="6">
    <source>
        <dbReference type="ARBA" id="ARBA00022692"/>
    </source>
</evidence>
<keyword evidence="10 15" id="KW-1133">Transmembrane helix</keyword>
<sequence length="455" mass="51580">MSPSISSVDHKLSMPTSIFGIKLWVAIIICIALVICFAVCITLCFIFIFRSWRRKHCVFKKSIITSKNLRVPQNTSSPMMNKRLLSRNGWDVEMSFSTPEKHVIYPTDQFCSSGASGIVMTINGDKTEYPSKTMDIRPGKEYTLNEIEAATNGFADENFIGSGDYGIVYRGVLFDHTRVAIKKLIVNRGSLKDFVTEVEAMCCLRHKNLVKLLGYCTEGMFRMLVYEYVDNSNINQWLHESISKLSPLTWKIRMSVIEGIAKGLAYLHEDSEPGIPHQHLKSSNILLDKQWNPKISDFGISKFFGHEWNHAVSPPMGMSGYIAPECVNACILDVKSDVYSFGILVMEIVSGKTSVQYTVTEIEEYLIDWIKLMVSEQKFDQVVDTNLSEMPPLKDLKRILLLALRCVDPDANNRPKMGDVILMLEPRDLLLTDELVPKRASSRRKSFGEDHQIPT</sequence>
<evidence type="ECO:0000256" key="14">
    <source>
        <dbReference type="PROSITE-ProRule" id="PRU10141"/>
    </source>
</evidence>
<evidence type="ECO:0000256" key="2">
    <source>
        <dbReference type="ARBA" id="ARBA00012513"/>
    </source>
</evidence>
<dbReference type="InterPro" id="IPR017441">
    <property type="entry name" value="Protein_kinase_ATP_BS"/>
</dbReference>
<evidence type="ECO:0000256" key="3">
    <source>
        <dbReference type="ARBA" id="ARBA00022527"/>
    </source>
</evidence>
<evidence type="ECO:0000256" key="1">
    <source>
        <dbReference type="ARBA" id="ARBA00004167"/>
    </source>
</evidence>
<dbReference type="Pfam" id="PF07714">
    <property type="entry name" value="PK_Tyr_Ser-Thr"/>
    <property type="match status" value="1"/>
</dbReference>
<dbReference type="InterPro" id="IPR011009">
    <property type="entry name" value="Kinase-like_dom_sf"/>
</dbReference>
<evidence type="ECO:0000259" key="16">
    <source>
        <dbReference type="PROSITE" id="PS50011"/>
    </source>
</evidence>
<evidence type="ECO:0000256" key="15">
    <source>
        <dbReference type="SAM" id="Phobius"/>
    </source>
</evidence>
<evidence type="ECO:0000256" key="5">
    <source>
        <dbReference type="ARBA" id="ARBA00022679"/>
    </source>
</evidence>
<evidence type="ECO:0000256" key="10">
    <source>
        <dbReference type="ARBA" id="ARBA00022989"/>
    </source>
</evidence>
<dbReference type="PANTHER" id="PTHR47984:SF39">
    <property type="entry name" value="PROTEIN KINASE DOMAIN-CONTAINING PROTEIN"/>
    <property type="match status" value="1"/>
</dbReference>
<evidence type="ECO:0000313" key="18">
    <source>
        <dbReference type="Proteomes" id="UP001630127"/>
    </source>
</evidence>
<keyword evidence="11 15" id="KW-0472">Membrane</keyword>
<dbReference type="FunFam" id="1.10.510.10:FF:000035">
    <property type="entry name" value="Putative receptor-like serine/threonine-protein kinase"/>
    <property type="match status" value="1"/>
</dbReference>
<organism evidence="17 18">
    <name type="scientific">Cinchona calisaya</name>
    <dbReference type="NCBI Taxonomy" id="153742"/>
    <lineage>
        <taxon>Eukaryota</taxon>
        <taxon>Viridiplantae</taxon>
        <taxon>Streptophyta</taxon>
        <taxon>Embryophyta</taxon>
        <taxon>Tracheophyta</taxon>
        <taxon>Spermatophyta</taxon>
        <taxon>Magnoliopsida</taxon>
        <taxon>eudicotyledons</taxon>
        <taxon>Gunneridae</taxon>
        <taxon>Pentapetalae</taxon>
        <taxon>asterids</taxon>
        <taxon>lamiids</taxon>
        <taxon>Gentianales</taxon>
        <taxon>Rubiaceae</taxon>
        <taxon>Cinchonoideae</taxon>
        <taxon>Cinchoneae</taxon>
        <taxon>Cinchona</taxon>
    </lineage>
</organism>
<dbReference type="InterPro" id="IPR001245">
    <property type="entry name" value="Ser-Thr/Tyr_kinase_cat_dom"/>
</dbReference>
<evidence type="ECO:0000313" key="17">
    <source>
        <dbReference type="EMBL" id="KAL3521564.1"/>
    </source>
</evidence>
<dbReference type="Gene3D" id="3.30.200.20">
    <property type="entry name" value="Phosphorylase Kinase, domain 1"/>
    <property type="match status" value="1"/>
</dbReference>
<dbReference type="FunFam" id="3.30.200.20:FF:000162">
    <property type="entry name" value="Adenine nucleotide alpha hydrolase-like domain kinase"/>
    <property type="match status" value="1"/>
</dbReference>
<evidence type="ECO:0000256" key="12">
    <source>
        <dbReference type="ARBA" id="ARBA00047899"/>
    </source>
</evidence>
<comment type="subcellular location">
    <subcellularLocation>
        <location evidence="1">Membrane</location>
        <topology evidence="1">Single-pass membrane protein</topology>
    </subcellularLocation>
</comment>
<evidence type="ECO:0000256" key="4">
    <source>
        <dbReference type="ARBA" id="ARBA00022553"/>
    </source>
</evidence>
<comment type="catalytic activity">
    <reaction evidence="12">
        <text>L-threonyl-[protein] + ATP = O-phospho-L-threonyl-[protein] + ADP + H(+)</text>
        <dbReference type="Rhea" id="RHEA:46608"/>
        <dbReference type="Rhea" id="RHEA-COMP:11060"/>
        <dbReference type="Rhea" id="RHEA-COMP:11605"/>
        <dbReference type="ChEBI" id="CHEBI:15378"/>
        <dbReference type="ChEBI" id="CHEBI:30013"/>
        <dbReference type="ChEBI" id="CHEBI:30616"/>
        <dbReference type="ChEBI" id="CHEBI:61977"/>
        <dbReference type="ChEBI" id="CHEBI:456216"/>
        <dbReference type="EC" id="2.7.11.1"/>
    </reaction>
</comment>
<name>A0ABD2ZQ66_9GENT</name>
<keyword evidence="9 14" id="KW-0067">ATP-binding</keyword>
<dbReference type="EMBL" id="JBJUIK010000008">
    <property type="protein sequence ID" value="KAL3521564.1"/>
    <property type="molecule type" value="Genomic_DNA"/>
</dbReference>
<dbReference type="EC" id="2.7.11.1" evidence="2"/>
<comment type="caution">
    <text evidence="17">The sequence shown here is derived from an EMBL/GenBank/DDBJ whole genome shotgun (WGS) entry which is preliminary data.</text>
</comment>
<dbReference type="InterPro" id="IPR052232">
    <property type="entry name" value="RLK_Ser/Thr-Kinase"/>
</dbReference>
<dbReference type="InterPro" id="IPR000719">
    <property type="entry name" value="Prot_kinase_dom"/>
</dbReference>
<proteinExistence type="predicted"/>
<comment type="catalytic activity">
    <reaction evidence="13">
        <text>L-seryl-[protein] + ATP = O-phospho-L-seryl-[protein] + ADP + H(+)</text>
        <dbReference type="Rhea" id="RHEA:17989"/>
        <dbReference type="Rhea" id="RHEA-COMP:9863"/>
        <dbReference type="Rhea" id="RHEA-COMP:11604"/>
        <dbReference type="ChEBI" id="CHEBI:15378"/>
        <dbReference type="ChEBI" id="CHEBI:29999"/>
        <dbReference type="ChEBI" id="CHEBI:30616"/>
        <dbReference type="ChEBI" id="CHEBI:83421"/>
        <dbReference type="ChEBI" id="CHEBI:456216"/>
        <dbReference type="EC" id="2.7.11.1"/>
    </reaction>
</comment>
<accession>A0ABD2ZQ66</accession>
<feature type="binding site" evidence="14">
    <location>
        <position position="183"/>
    </location>
    <ligand>
        <name>ATP</name>
        <dbReference type="ChEBI" id="CHEBI:30616"/>
    </ligand>
</feature>
<keyword evidence="5" id="KW-0808">Transferase</keyword>
<dbReference type="GO" id="GO:0016020">
    <property type="term" value="C:membrane"/>
    <property type="evidence" value="ECO:0007669"/>
    <property type="project" value="UniProtKB-SubCell"/>
</dbReference>
<evidence type="ECO:0000256" key="13">
    <source>
        <dbReference type="ARBA" id="ARBA00048679"/>
    </source>
</evidence>
<dbReference type="PROSITE" id="PS50011">
    <property type="entry name" value="PROTEIN_KINASE_DOM"/>
    <property type="match status" value="1"/>
</dbReference>